<proteinExistence type="inferred from homology"/>
<dbReference type="InterPro" id="IPR050545">
    <property type="entry name" value="Mycobact_MmpL"/>
</dbReference>
<dbReference type="EMBL" id="JAMTCJ010000004">
    <property type="protein sequence ID" value="MCP2178081.1"/>
    <property type="molecule type" value="Genomic_DNA"/>
</dbReference>
<reference evidence="9 10" key="1">
    <citation type="submission" date="2022-06" db="EMBL/GenBank/DDBJ databases">
        <title>Genomic Encyclopedia of Archaeal and Bacterial Type Strains, Phase II (KMG-II): from individual species to whole genera.</title>
        <authorList>
            <person name="Goeker M."/>
        </authorList>
    </citation>
    <scope>NUCLEOTIDE SEQUENCE [LARGE SCALE GENOMIC DNA]</scope>
    <source>
        <strain evidence="9 10">DSM 44693</strain>
    </source>
</reference>
<feature type="transmembrane region" description="Helical" evidence="7">
    <location>
        <begin position="33"/>
        <end position="56"/>
    </location>
</feature>
<evidence type="ECO:0000313" key="9">
    <source>
        <dbReference type="EMBL" id="MCP2178081.1"/>
    </source>
</evidence>
<evidence type="ECO:0000256" key="2">
    <source>
        <dbReference type="ARBA" id="ARBA00010157"/>
    </source>
</evidence>
<evidence type="ECO:0000256" key="1">
    <source>
        <dbReference type="ARBA" id="ARBA00004651"/>
    </source>
</evidence>
<dbReference type="PANTHER" id="PTHR33406:SF6">
    <property type="entry name" value="MEMBRANE PROTEIN YDGH-RELATED"/>
    <property type="match status" value="1"/>
</dbReference>
<protein>
    <submittedName>
        <fullName evidence="9">MMPL family protein</fullName>
    </submittedName>
</protein>
<keyword evidence="5 7" id="KW-1133">Transmembrane helix</keyword>
<evidence type="ECO:0000256" key="7">
    <source>
        <dbReference type="SAM" id="Phobius"/>
    </source>
</evidence>
<dbReference type="Pfam" id="PF03176">
    <property type="entry name" value="MMPL"/>
    <property type="match status" value="1"/>
</dbReference>
<feature type="transmembrane region" description="Helical" evidence="7">
    <location>
        <begin position="62"/>
        <end position="85"/>
    </location>
</feature>
<evidence type="ECO:0000313" key="10">
    <source>
        <dbReference type="Proteomes" id="UP001206895"/>
    </source>
</evidence>
<keyword evidence="10" id="KW-1185">Reference proteome</keyword>
<gene>
    <name evidence="9" type="ORF">LX13_003922</name>
</gene>
<comment type="similarity">
    <text evidence="2">Belongs to the resistance-nodulation-cell division (RND) (TC 2.A.6) family. MmpL subfamily.</text>
</comment>
<evidence type="ECO:0000256" key="4">
    <source>
        <dbReference type="ARBA" id="ARBA00022692"/>
    </source>
</evidence>
<keyword evidence="6 7" id="KW-0472">Membrane</keyword>
<dbReference type="Proteomes" id="UP001206895">
    <property type="component" value="Unassembled WGS sequence"/>
</dbReference>
<organism evidence="9 10">
    <name type="scientific">Williamsia maris</name>
    <dbReference type="NCBI Taxonomy" id="72806"/>
    <lineage>
        <taxon>Bacteria</taxon>
        <taxon>Bacillati</taxon>
        <taxon>Actinomycetota</taxon>
        <taxon>Actinomycetes</taxon>
        <taxon>Mycobacteriales</taxon>
        <taxon>Nocardiaceae</taxon>
        <taxon>Williamsia</taxon>
    </lineage>
</organism>
<evidence type="ECO:0000256" key="5">
    <source>
        <dbReference type="ARBA" id="ARBA00022989"/>
    </source>
</evidence>
<keyword evidence="3" id="KW-1003">Cell membrane</keyword>
<feature type="domain" description="Membrane transport protein MMPL" evidence="8">
    <location>
        <begin position="1"/>
        <end position="107"/>
    </location>
</feature>
<evidence type="ECO:0000259" key="8">
    <source>
        <dbReference type="Pfam" id="PF03176"/>
    </source>
</evidence>
<comment type="subcellular location">
    <subcellularLocation>
        <location evidence="1">Cell membrane</location>
        <topology evidence="1">Multi-pass membrane protein</topology>
    </subcellularLocation>
</comment>
<sequence>MVLVAVGADYSMLFASRIREEARTSMTRSIIRAFGTTGSVITTAGIVFAITMFALMSGSVVLLIQVGFTVGVGLILDVAIVRTLLVPAAMHLLGDRVWWPVIPRRHERRQSASDMPLTQAPKTPM</sequence>
<dbReference type="SUPFAM" id="SSF82866">
    <property type="entry name" value="Multidrug efflux transporter AcrB transmembrane domain"/>
    <property type="match status" value="1"/>
</dbReference>
<comment type="caution">
    <text evidence="9">The sequence shown here is derived from an EMBL/GenBank/DDBJ whole genome shotgun (WGS) entry which is preliminary data.</text>
</comment>
<dbReference type="Gene3D" id="1.20.1640.10">
    <property type="entry name" value="Multidrug efflux transporter AcrB transmembrane domain"/>
    <property type="match status" value="1"/>
</dbReference>
<evidence type="ECO:0000256" key="3">
    <source>
        <dbReference type="ARBA" id="ARBA00022475"/>
    </source>
</evidence>
<evidence type="ECO:0000256" key="6">
    <source>
        <dbReference type="ARBA" id="ARBA00023136"/>
    </source>
</evidence>
<dbReference type="PANTHER" id="PTHR33406">
    <property type="entry name" value="MEMBRANE PROTEIN MJ1562-RELATED"/>
    <property type="match status" value="1"/>
</dbReference>
<dbReference type="InterPro" id="IPR004869">
    <property type="entry name" value="MMPL_dom"/>
</dbReference>
<name>A0ABT1HJF8_9NOCA</name>
<keyword evidence="4 7" id="KW-0812">Transmembrane</keyword>
<accession>A0ABT1HJF8</accession>